<dbReference type="Proteomes" id="UP000654604">
    <property type="component" value="Unassembled WGS sequence"/>
</dbReference>
<evidence type="ECO:0000259" key="1">
    <source>
        <dbReference type="Pfam" id="PF13182"/>
    </source>
</evidence>
<keyword evidence="3" id="KW-1185">Reference proteome</keyword>
<evidence type="ECO:0000313" key="2">
    <source>
        <dbReference type="EMBL" id="MBE9221387.1"/>
    </source>
</evidence>
<evidence type="ECO:0000313" key="3">
    <source>
        <dbReference type="Proteomes" id="UP000654604"/>
    </source>
</evidence>
<accession>A0ABR9V0J1</accession>
<gene>
    <name evidence="2" type="ORF">IQ215_01635</name>
</gene>
<organism evidence="2 3">
    <name type="scientific">Cyanobacterium stanieri LEGE 03274</name>
    <dbReference type="NCBI Taxonomy" id="1828756"/>
    <lineage>
        <taxon>Bacteria</taxon>
        <taxon>Bacillati</taxon>
        <taxon>Cyanobacteriota</taxon>
        <taxon>Cyanophyceae</taxon>
        <taxon>Oscillatoriophycideae</taxon>
        <taxon>Chroococcales</taxon>
        <taxon>Geminocystaceae</taxon>
        <taxon>Cyanobacterium</taxon>
    </lineage>
</organism>
<proteinExistence type="predicted"/>
<dbReference type="Pfam" id="PF13182">
    <property type="entry name" value="DUF4007"/>
    <property type="match status" value="1"/>
</dbReference>
<sequence>MTQTKLPLNLLDNPINPVFARHETFHPRWGWLNKGFSAASIDNNIFQANDAPIRLGVGKNMVRSIRYWCNAFKVTDNDDNPSDFGQRLLGENGWDKYLENPASLWLLHWHFLKPSCNGASWYYTFNLFNETEFSRDDLLNGLKKFRDEIKPNIADSSLNKDMTCIFRMYVDTGDDGFVEDSIDSPFAGLGLIYQPLHNKNYRFRFGSKPNLAPEIVVATCLEYASWVSDNQTTISISRLLYDYGSPGLVFKLTEEALLGAIDTMIRKYDNLFLADTAGLIQLSFNGNPLDLADNILDDFFLIIDG</sequence>
<comment type="caution">
    <text evidence="2">The sequence shown here is derived from an EMBL/GenBank/DDBJ whole genome shotgun (WGS) entry which is preliminary data.</text>
</comment>
<dbReference type="RefSeq" id="WP_193799579.1">
    <property type="nucleotide sequence ID" value="NZ_JADEWC010000002.1"/>
</dbReference>
<dbReference type="InterPro" id="IPR025248">
    <property type="entry name" value="DUF4007"/>
</dbReference>
<name>A0ABR9V0J1_9CHRO</name>
<dbReference type="EMBL" id="JADEWC010000002">
    <property type="protein sequence ID" value="MBE9221387.1"/>
    <property type="molecule type" value="Genomic_DNA"/>
</dbReference>
<feature type="domain" description="DUF4007" evidence="1">
    <location>
        <begin position="19"/>
        <end position="299"/>
    </location>
</feature>
<protein>
    <submittedName>
        <fullName evidence="2">DUF4007 family protein</fullName>
    </submittedName>
</protein>
<reference evidence="2 3" key="1">
    <citation type="submission" date="2020-10" db="EMBL/GenBank/DDBJ databases">
        <authorList>
            <person name="Castelo-Branco R."/>
            <person name="Eusebio N."/>
            <person name="Adriana R."/>
            <person name="Vieira A."/>
            <person name="Brugerolle De Fraissinette N."/>
            <person name="Rezende De Castro R."/>
            <person name="Schneider M.P."/>
            <person name="Vasconcelos V."/>
            <person name="Leao P.N."/>
        </authorList>
    </citation>
    <scope>NUCLEOTIDE SEQUENCE [LARGE SCALE GENOMIC DNA]</scope>
    <source>
        <strain evidence="2 3">LEGE 03274</strain>
    </source>
</reference>